<dbReference type="SUPFAM" id="SSF56672">
    <property type="entry name" value="DNA/RNA polymerases"/>
    <property type="match status" value="1"/>
</dbReference>
<dbReference type="GO" id="GO:0003968">
    <property type="term" value="F:RNA-directed RNA polymerase activity"/>
    <property type="evidence" value="ECO:0007669"/>
    <property type="project" value="UniProtKB-KW"/>
</dbReference>
<feature type="region of interest" description="Disordered" evidence="4">
    <location>
        <begin position="25"/>
        <end position="45"/>
    </location>
</feature>
<sequence length="826" mass="93198">MATNTCIKNKTAIQLDVTATVLHEGPSAAGSQTPLVGASPQSVSRQLEFSDRQSREPCVSGSSLPGALWMGGSARSDLSRSTDVIPVGKRIDDGYEHWEEGKGGEEILHCRDRRCRAERDWQMQWGMYPRLYQSQRSVPAPPPSALPYRSDCYRNFPYKNAHRFRDRLFSKRMSYDAGFVLEQTIARLGPEECNFEDYSLVEGVVDKVEELVSEMDDSVARDHEANPYAVLHDVVEDGCTESRRLYKRCKKLVEFYEAMGVPRSNIEPPPHIICGGLRSAVRQCFSDDLAIIWELSFKTIQKIEKSCCKVCLPLFEEKLGQWKEARFQPVAVDVEHLERFRIAMRANIEKGWDRRRAPFIPNGHATRRYTRKEGGNWNRESFDSECRTELVFSSGKPRVVTLYSAENTRILAPLHYSLYDMLKKRGWLLVGDPTDQHVQKLTGASLLSFDYSSATDNIKSAYVRVAVEVLEEMADHISSDEHKALQVLANLRIDGRETYSGQPMGSVLSFPLLCIINKTVVDMALTAMLNRKEISFKEWSSHPLLVNGDDLLLREVRKTTDLRGEIVLQGSEVGLIVNKEKTLVSHQFGEINSTLFEWGCKQRKFNAASMWMDAGVEDVLGFAAQASPDGATFRKIVRRNARTLAKQADKHLSEIPYPLVAICRKDKVIRKAITSLPDRVAPTEQGVITMAPRPENYSLTRDEEHNAMKEEIERVRDAGIERGSARKPKYKPAVVPGAISLNSVRKRRPRMDTELIPSCYVRCFIDKIKQEGILREVAPLDLSLPPGDGSQVNRLLDNIRAFKSTRNSSSSPGTIDVNSDFVSLCC</sequence>
<accession>A0A9E8A9Z1</accession>
<keyword evidence="3" id="KW-0548">Nucleotidyltransferase</keyword>
<reference evidence="5" key="1">
    <citation type="submission" date="2022-05" db="EMBL/GenBank/DDBJ databases">
        <authorList>
            <person name="Cao W."/>
            <person name="Jia N."/>
            <person name="Lam T.T.-Y."/>
            <person name="Ni X."/>
            <person name="Liu J."/>
        </authorList>
    </citation>
    <scope>NUCLEOTIDE SEQUENCE</scope>
    <source>
        <strain evidence="5">TIGMIC 1</strain>
    </source>
</reference>
<evidence type="ECO:0000313" key="5">
    <source>
        <dbReference type="EMBL" id="UYL95392.1"/>
    </source>
</evidence>
<evidence type="ECO:0000256" key="1">
    <source>
        <dbReference type="ARBA" id="ARBA00022484"/>
    </source>
</evidence>
<organism evidence="5">
    <name type="scientific">Lianyungang Narna tick virus 1</name>
    <dbReference type="NCBI Taxonomy" id="2972243"/>
    <lineage>
        <taxon>Viruses</taxon>
        <taxon>Riboviria</taxon>
        <taxon>Orthornavirae</taxon>
        <taxon>Lenarviricota</taxon>
        <taxon>Amabiliviricetes</taxon>
        <taxon>Wolframvirales</taxon>
        <taxon>Narnaviridae</taxon>
    </lineage>
</organism>
<evidence type="ECO:0000256" key="2">
    <source>
        <dbReference type="ARBA" id="ARBA00022679"/>
    </source>
</evidence>
<keyword evidence="1 5" id="KW-0696">RNA-directed RNA polymerase</keyword>
<dbReference type="InterPro" id="IPR043502">
    <property type="entry name" value="DNA/RNA_pol_sf"/>
</dbReference>
<evidence type="ECO:0000256" key="3">
    <source>
        <dbReference type="ARBA" id="ARBA00022695"/>
    </source>
</evidence>
<name>A0A9E8A9Z1_9VIRU</name>
<protein>
    <submittedName>
        <fullName evidence="5">RNA-dependent RNA polymerase</fullName>
    </submittedName>
</protein>
<proteinExistence type="predicted"/>
<dbReference type="CDD" id="cd23183">
    <property type="entry name" value="ps-ssRNAv_Botourmiaviridae_RdRp"/>
    <property type="match status" value="1"/>
</dbReference>
<evidence type="ECO:0000256" key="4">
    <source>
        <dbReference type="SAM" id="MobiDB-lite"/>
    </source>
</evidence>
<dbReference type="EMBL" id="ON746441">
    <property type="protein sequence ID" value="UYL95392.1"/>
    <property type="molecule type" value="Genomic_RNA"/>
</dbReference>
<keyword evidence="2" id="KW-0808">Transferase</keyword>
<feature type="compositionally biased region" description="Polar residues" evidence="4">
    <location>
        <begin position="29"/>
        <end position="45"/>
    </location>
</feature>